<evidence type="ECO:0000313" key="3">
    <source>
        <dbReference type="Proteomes" id="UP001302494"/>
    </source>
</evidence>
<protein>
    <submittedName>
        <fullName evidence="2">DUF2007 domain-containing protein</fullName>
    </submittedName>
</protein>
<sequence length="103" mass="12104">MQRLYVSQNLIDVESRKELLDQAQIPSTIKNQRSTMLGGEVPFVEVFPELWVLKNEDFDRARTLLKDWEQAKPLETTQWTCSGCGELHQKEFTTCWKCGLERR</sequence>
<organism evidence="2 3">
    <name type="scientific">Candidatus Nitrospira neomarina</name>
    <dbReference type="NCBI Taxonomy" id="3020899"/>
    <lineage>
        <taxon>Bacteria</taxon>
        <taxon>Pseudomonadati</taxon>
        <taxon>Nitrospirota</taxon>
        <taxon>Nitrospiria</taxon>
        <taxon>Nitrospirales</taxon>
        <taxon>Nitrospiraceae</taxon>
        <taxon>Nitrospira</taxon>
    </lineage>
</organism>
<dbReference type="Proteomes" id="UP001302494">
    <property type="component" value="Chromosome"/>
</dbReference>
<gene>
    <name evidence="2" type="ORF">PQG83_04850</name>
</gene>
<dbReference type="KEGG" id="nneo:PQG83_04850"/>
<feature type="domain" description="DUF2007" evidence="1">
    <location>
        <begin position="1"/>
        <end position="69"/>
    </location>
</feature>
<accession>A0AA96GMC8</accession>
<keyword evidence="3" id="KW-1185">Reference proteome</keyword>
<dbReference type="RefSeq" id="WP_312747418.1">
    <property type="nucleotide sequence ID" value="NZ_CP116968.1"/>
</dbReference>
<reference evidence="2 3" key="1">
    <citation type="submission" date="2023-01" db="EMBL/GenBank/DDBJ databases">
        <title>Cultivation and genomic characterization of new, ubiquitous marine nitrite-oxidizing bacteria from the Nitrospirales.</title>
        <authorList>
            <person name="Mueller A.J."/>
            <person name="Daebeler A."/>
            <person name="Herbold C.W."/>
            <person name="Kirkegaard R.H."/>
            <person name="Daims H."/>
        </authorList>
    </citation>
    <scope>NUCLEOTIDE SEQUENCE [LARGE SCALE GENOMIC DNA]</scope>
    <source>
        <strain evidence="2 3">DK</strain>
    </source>
</reference>
<dbReference type="AlphaFoldDB" id="A0AA96GMC8"/>
<dbReference type="EMBL" id="CP116968">
    <property type="protein sequence ID" value="WNM63085.1"/>
    <property type="molecule type" value="Genomic_DNA"/>
</dbReference>
<dbReference type="Gene3D" id="3.30.70.790">
    <property type="entry name" value="UreE, C-terminal domain"/>
    <property type="match status" value="1"/>
</dbReference>
<evidence type="ECO:0000313" key="2">
    <source>
        <dbReference type="EMBL" id="WNM63085.1"/>
    </source>
</evidence>
<dbReference type="Pfam" id="PF09413">
    <property type="entry name" value="DUF2007"/>
    <property type="match status" value="1"/>
</dbReference>
<evidence type="ECO:0000259" key="1">
    <source>
        <dbReference type="Pfam" id="PF09413"/>
    </source>
</evidence>
<name>A0AA96GMC8_9BACT</name>
<proteinExistence type="predicted"/>
<dbReference type="InterPro" id="IPR018551">
    <property type="entry name" value="DUF2007"/>
</dbReference>